<protein>
    <submittedName>
        <fullName evidence="4">Cell surface protein</fullName>
    </submittedName>
</protein>
<feature type="transmembrane region" description="Helical" evidence="1">
    <location>
        <begin position="317"/>
        <end position="339"/>
    </location>
</feature>
<evidence type="ECO:0000256" key="1">
    <source>
        <dbReference type="SAM" id="Phobius"/>
    </source>
</evidence>
<keyword evidence="1" id="KW-1133">Transmembrane helix</keyword>
<accession>A0AAC9Y173</accession>
<evidence type="ECO:0000313" key="5">
    <source>
        <dbReference type="Proteomes" id="UP000199749"/>
    </source>
</evidence>
<dbReference type="AlphaFoldDB" id="A0AAC9Y173"/>
<name>A0AAC9Y173_LATCU</name>
<keyword evidence="1" id="KW-0812">Transmembrane</keyword>
<organism evidence="4 5">
    <name type="scientific">Latilactobacillus curvatus</name>
    <name type="common">Lactobacillus curvatus</name>
    <dbReference type="NCBI Taxonomy" id="28038"/>
    <lineage>
        <taxon>Bacteria</taxon>
        <taxon>Bacillati</taxon>
        <taxon>Bacillota</taxon>
        <taxon>Bacilli</taxon>
        <taxon>Lactobacillales</taxon>
        <taxon>Lactobacillaceae</taxon>
        <taxon>Latilactobacillus</taxon>
    </lineage>
</organism>
<dbReference type="EMBL" id="CP022474">
    <property type="protein sequence ID" value="ASN60828.1"/>
    <property type="molecule type" value="Genomic_DNA"/>
</dbReference>
<feature type="domain" description="WxL Interacting Protein peptidoglycan binding" evidence="2">
    <location>
        <begin position="35"/>
        <end position="156"/>
    </location>
</feature>
<dbReference type="Proteomes" id="UP000199749">
    <property type="component" value="Chromosome"/>
</dbReference>
<evidence type="ECO:0000259" key="3">
    <source>
        <dbReference type="Pfam" id="PF11797"/>
    </source>
</evidence>
<dbReference type="RefSeq" id="WP_089557149.1">
    <property type="nucleotide sequence ID" value="NZ_CP022474.1"/>
</dbReference>
<proteinExistence type="predicted"/>
<evidence type="ECO:0000313" key="4">
    <source>
        <dbReference type="EMBL" id="ASN60828.1"/>
    </source>
</evidence>
<dbReference type="InterPro" id="IPR021759">
    <property type="entry name" value="WxLIP_HBD"/>
</dbReference>
<reference evidence="4 5" key="1">
    <citation type="submission" date="2017-07" db="EMBL/GenBank/DDBJ databases">
        <title>Lactobacillus curvatus MRS6 whole genome.</title>
        <authorList>
            <person name="Jans C."/>
            <person name="Lagler S."/>
            <person name="Lacroix C."/>
            <person name="Meile L."/>
            <person name="Stevens M.J.A."/>
        </authorList>
    </citation>
    <scope>NUCLEOTIDE SEQUENCE [LARGE SCALE GENOMIC DNA]</scope>
    <source>
        <strain evidence="4 5">MRS6</strain>
    </source>
</reference>
<evidence type="ECO:0000259" key="2">
    <source>
        <dbReference type="Pfam" id="PF06030"/>
    </source>
</evidence>
<dbReference type="Pfam" id="PF06030">
    <property type="entry name" value="WxLIP_PGBD"/>
    <property type="match status" value="1"/>
</dbReference>
<sequence length="345" mass="39300">MRLRKWTIGLVVGLFGWLLFASKQPVSAAQEHIDFEVEKVKSNRQVNQENRFFDLGIESGKKETIQVLIHNFSDKRIKVHSEIDNSLTQQGGGIIYRPTKDGIIRETSHTLMDVAKVHQADRVITLGPNEVKKVSATITMPEEQVKGMIYGAWHFIEYGQKENDNHSNISGNYAYNIGIVLRGKPYEIYPELKYQGVNPTVKNGHPALGIQLDNTKSMAIKDAKVKAVIYKDGFFNDKRVYETDGVDIAPNSQWTVPISWAFDRLKPGRYNISIGVKGNSYWNQLPMSWHFRKKITINQQQADKINKASVKKPVNKWAYVASASGILMLVSFWFVYRVLKLTRGL</sequence>
<dbReference type="InterPro" id="IPR010317">
    <property type="entry name" value="WxLIP_PGBD"/>
</dbReference>
<dbReference type="Pfam" id="PF11797">
    <property type="entry name" value="WxLIP_HBD"/>
    <property type="match status" value="1"/>
</dbReference>
<keyword evidence="1" id="KW-0472">Membrane</keyword>
<gene>
    <name evidence="4" type="ORF">CG419_09465</name>
</gene>
<feature type="domain" description="WxL Interacting Protein host binding" evidence="3">
    <location>
        <begin position="165"/>
        <end position="307"/>
    </location>
</feature>